<name>A0A934QFJ4_9PROT</name>
<keyword evidence="2" id="KW-1185">Reference proteome</keyword>
<evidence type="ECO:0000313" key="2">
    <source>
        <dbReference type="Proteomes" id="UP000778970"/>
    </source>
</evidence>
<dbReference type="AlphaFoldDB" id="A0A934QFJ4"/>
<dbReference type="EMBL" id="NRRE01000009">
    <property type="protein sequence ID" value="MBK1696076.1"/>
    <property type="molecule type" value="Genomic_DNA"/>
</dbReference>
<accession>A0A934QFJ4</accession>
<sequence>MPRRRRRKRSGRPRRLLVGLRLLLRAWARQREAAARLSLVDSLQSQVPDNRSQGPWRGA</sequence>
<protein>
    <submittedName>
        <fullName evidence="1">Uncharacterized protein</fullName>
    </submittedName>
</protein>
<reference evidence="1" key="1">
    <citation type="submission" date="2017-08" db="EMBL/GenBank/DDBJ databases">
        <authorList>
            <person name="Imhoff J.F."/>
            <person name="Rahn T."/>
            <person name="Kuenzel S."/>
            <person name="Neulinger S.C."/>
        </authorList>
    </citation>
    <scope>NUCLEOTIDE SEQUENCE</scope>
    <source>
        <strain evidence="1">DSM 9154</strain>
    </source>
</reference>
<comment type="caution">
    <text evidence="1">The sequence shown here is derived from an EMBL/GenBank/DDBJ whole genome shotgun (WGS) entry which is preliminary data.</text>
</comment>
<dbReference type="Proteomes" id="UP000778970">
    <property type="component" value="Unassembled WGS sequence"/>
</dbReference>
<evidence type="ECO:0000313" key="1">
    <source>
        <dbReference type="EMBL" id="MBK1696076.1"/>
    </source>
</evidence>
<gene>
    <name evidence="1" type="ORF">CKO21_02300</name>
</gene>
<organism evidence="1 2">
    <name type="scientific">Rhodovibrio salinarum</name>
    <dbReference type="NCBI Taxonomy" id="1087"/>
    <lineage>
        <taxon>Bacteria</taxon>
        <taxon>Pseudomonadati</taxon>
        <taxon>Pseudomonadota</taxon>
        <taxon>Alphaproteobacteria</taxon>
        <taxon>Rhodospirillales</taxon>
        <taxon>Rhodovibrionaceae</taxon>
        <taxon>Rhodovibrio</taxon>
    </lineage>
</organism>
<proteinExistence type="predicted"/>
<reference evidence="1" key="2">
    <citation type="journal article" date="2020" name="Microorganisms">
        <title>Osmotic Adaptation and Compatible Solute Biosynthesis of Phototrophic Bacteria as Revealed from Genome Analyses.</title>
        <authorList>
            <person name="Imhoff J.F."/>
            <person name="Rahn T."/>
            <person name="Kunzel S."/>
            <person name="Keller A."/>
            <person name="Neulinger S.C."/>
        </authorList>
    </citation>
    <scope>NUCLEOTIDE SEQUENCE</scope>
    <source>
        <strain evidence="1">DSM 9154</strain>
    </source>
</reference>